<dbReference type="NCBIfam" id="NF002879">
    <property type="entry name" value="PRK03333.1"/>
    <property type="match status" value="1"/>
</dbReference>
<comment type="subcellular location">
    <subcellularLocation>
        <location evidence="3">Cytoplasm</location>
    </subcellularLocation>
</comment>
<keyword evidence="2 3" id="KW-0067">ATP-binding</keyword>
<keyword evidence="6" id="KW-1185">Reference proteome</keyword>
<evidence type="ECO:0000256" key="1">
    <source>
        <dbReference type="ARBA" id="ARBA00022741"/>
    </source>
</evidence>
<comment type="caution">
    <text evidence="5">The sequence shown here is derived from an EMBL/GenBank/DDBJ whole genome shotgun (WGS) entry which is preliminary data.</text>
</comment>
<dbReference type="PROSITE" id="PS51219">
    <property type="entry name" value="DPCK"/>
    <property type="match status" value="1"/>
</dbReference>
<organism evidence="5 6">
    <name type="scientific">Demequina zhanjiangensis</name>
    <dbReference type="NCBI Taxonomy" id="3051659"/>
    <lineage>
        <taxon>Bacteria</taxon>
        <taxon>Bacillati</taxon>
        <taxon>Actinomycetota</taxon>
        <taxon>Actinomycetes</taxon>
        <taxon>Micrococcales</taxon>
        <taxon>Demequinaceae</taxon>
        <taxon>Demequina</taxon>
    </lineage>
</organism>
<proteinExistence type="inferred from homology"/>
<dbReference type="Gene3D" id="3.40.50.300">
    <property type="entry name" value="P-loop containing nucleotide triphosphate hydrolases"/>
    <property type="match status" value="1"/>
</dbReference>
<keyword evidence="1 3" id="KW-0547">Nucleotide-binding</keyword>
<comment type="function">
    <text evidence="3">Catalyzes the phosphorylation of the 3'-hydroxyl group of dephosphocoenzyme A to form coenzyme A.</text>
</comment>
<comment type="similarity">
    <text evidence="3">Belongs to the CoaE family.</text>
</comment>
<dbReference type="Pfam" id="PF01121">
    <property type="entry name" value="CoaE"/>
    <property type="match status" value="1"/>
</dbReference>
<dbReference type="HAMAP" id="MF_00376">
    <property type="entry name" value="Dephospho_CoA_kinase"/>
    <property type="match status" value="1"/>
</dbReference>
<keyword evidence="3 5" id="KW-0808">Transferase</keyword>
<dbReference type="PANTHER" id="PTHR10695">
    <property type="entry name" value="DEPHOSPHO-COA KINASE-RELATED"/>
    <property type="match status" value="1"/>
</dbReference>
<accession>A0ABT8G1Z1</accession>
<dbReference type="RefSeq" id="WP_301128415.1">
    <property type="nucleotide sequence ID" value="NZ_JAUHPV010000005.1"/>
</dbReference>
<evidence type="ECO:0000256" key="2">
    <source>
        <dbReference type="ARBA" id="ARBA00022840"/>
    </source>
</evidence>
<dbReference type="SUPFAM" id="SSF52540">
    <property type="entry name" value="P-loop containing nucleoside triphosphate hydrolases"/>
    <property type="match status" value="1"/>
</dbReference>
<comment type="pathway">
    <text evidence="3">Cofactor biosynthesis; coenzyme A biosynthesis; CoA from (R)-pantothenate: step 5/5.</text>
</comment>
<evidence type="ECO:0000313" key="5">
    <source>
        <dbReference type="EMBL" id="MDN4473158.1"/>
    </source>
</evidence>
<dbReference type="NCBIfam" id="TIGR00152">
    <property type="entry name" value="dephospho-CoA kinase"/>
    <property type="match status" value="1"/>
</dbReference>
<protein>
    <recommendedName>
        <fullName evidence="3 4">Dephospho-CoA kinase</fullName>
        <ecNumber evidence="3 4">2.7.1.24</ecNumber>
    </recommendedName>
    <alternativeName>
        <fullName evidence="3">Dephosphocoenzyme A kinase</fullName>
    </alternativeName>
</protein>
<keyword evidence="3" id="KW-0173">Coenzyme A biosynthesis</keyword>
<name>A0ABT8G1Z1_9MICO</name>
<keyword evidence="3" id="KW-0963">Cytoplasm</keyword>
<keyword evidence="3 5" id="KW-0418">Kinase</keyword>
<dbReference type="PANTHER" id="PTHR10695:SF46">
    <property type="entry name" value="BIFUNCTIONAL COENZYME A SYNTHASE-RELATED"/>
    <property type="match status" value="1"/>
</dbReference>
<gene>
    <name evidence="3 5" type="primary">coaE</name>
    <name evidence="5" type="ORF">QQX04_09175</name>
</gene>
<dbReference type="CDD" id="cd02022">
    <property type="entry name" value="DPCK"/>
    <property type="match status" value="1"/>
</dbReference>
<dbReference type="EMBL" id="JAUHPV010000005">
    <property type="protein sequence ID" value="MDN4473158.1"/>
    <property type="molecule type" value="Genomic_DNA"/>
</dbReference>
<reference evidence="5" key="1">
    <citation type="submission" date="2023-06" db="EMBL/GenBank/DDBJ databases">
        <title>SYSU T00b26.</title>
        <authorList>
            <person name="Gao L."/>
            <person name="Fang B.-Z."/>
            <person name="Li W.-J."/>
        </authorList>
    </citation>
    <scope>NUCLEOTIDE SEQUENCE</scope>
    <source>
        <strain evidence="5">SYSU T00b26</strain>
    </source>
</reference>
<dbReference type="InterPro" id="IPR001977">
    <property type="entry name" value="Depp_CoAkinase"/>
</dbReference>
<evidence type="ECO:0000256" key="4">
    <source>
        <dbReference type="NCBIfam" id="TIGR00152"/>
    </source>
</evidence>
<comment type="catalytic activity">
    <reaction evidence="3">
        <text>3'-dephospho-CoA + ATP = ADP + CoA + H(+)</text>
        <dbReference type="Rhea" id="RHEA:18245"/>
        <dbReference type="ChEBI" id="CHEBI:15378"/>
        <dbReference type="ChEBI" id="CHEBI:30616"/>
        <dbReference type="ChEBI" id="CHEBI:57287"/>
        <dbReference type="ChEBI" id="CHEBI:57328"/>
        <dbReference type="ChEBI" id="CHEBI:456216"/>
        <dbReference type="EC" id="2.7.1.24"/>
    </reaction>
</comment>
<dbReference type="Proteomes" id="UP001172738">
    <property type="component" value="Unassembled WGS sequence"/>
</dbReference>
<dbReference type="GO" id="GO:0004140">
    <property type="term" value="F:dephospho-CoA kinase activity"/>
    <property type="evidence" value="ECO:0007669"/>
    <property type="project" value="UniProtKB-EC"/>
</dbReference>
<evidence type="ECO:0000256" key="3">
    <source>
        <dbReference type="HAMAP-Rule" id="MF_00376"/>
    </source>
</evidence>
<evidence type="ECO:0000313" key="6">
    <source>
        <dbReference type="Proteomes" id="UP001172738"/>
    </source>
</evidence>
<dbReference type="EC" id="2.7.1.24" evidence="3 4"/>
<sequence>MLRIGLTGGIAAGKSTASARFAELGARVVDHDVLARRAVEPGSAALVDIVREFGDRLVVDGRLDRQALAEVVFSDPAALERLNAIVHPTVFAMGQAEDRIARRQGEKVVVHDIPLLFEAGYGGGFDLVITVQADRAVRIKRLMDGRGMSHEEATARMASQASDEQRASISDVVLDGSGSPERLRAQIDALWEEIVPSKG</sequence>
<feature type="binding site" evidence="3">
    <location>
        <begin position="11"/>
        <end position="16"/>
    </location>
    <ligand>
        <name>ATP</name>
        <dbReference type="ChEBI" id="CHEBI:30616"/>
    </ligand>
</feature>
<dbReference type="InterPro" id="IPR027417">
    <property type="entry name" value="P-loop_NTPase"/>
</dbReference>